<dbReference type="Proteomes" id="UP001301152">
    <property type="component" value="Unassembled WGS sequence"/>
</dbReference>
<dbReference type="GO" id="GO:0016757">
    <property type="term" value="F:glycosyltransferase activity"/>
    <property type="evidence" value="ECO:0007669"/>
    <property type="project" value="UniProtKB-KW"/>
</dbReference>
<evidence type="ECO:0000313" key="6">
    <source>
        <dbReference type="Proteomes" id="UP001301152"/>
    </source>
</evidence>
<dbReference type="EMBL" id="JAPIUZ010000007">
    <property type="protein sequence ID" value="MCX2564576.1"/>
    <property type="molecule type" value="Genomic_DNA"/>
</dbReference>
<gene>
    <name evidence="5" type="ORF">OQ497_11495</name>
</gene>
<protein>
    <submittedName>
        <fullName evidence="5">Glycosyltransferase</fullName>
        <ecNumber evidence="5">2.4.-.-</ecNumber>
    </submittedName>
</protein>
<evidence type="ECO:0000256" key="2">
    <source>
        <dbReference type="ARBA" id="ARBA00022676"/>
    </source>
</evidence>
<feature type="domain" description="Glycosyl transferase family 1" evidence="4">
    <location>
        <begin position="521"/>
        <end position="647"/>
    </location>
</feature>
<evidence type="ECO:0000259" key="4">
    <source>
        <dbReference type="Pfam" id="PF00534"/>
    </source>
</evidence>
<evidence type="ECO:0000256" key="3">
    <source>
        <dbReference type="ARBA" id="ARBA00022679"/>
    </source>
</evidence>
<keyword evidence="2 5" id="KW-0328">Glycosyltransferase</keyword>
<dbReference type="EC" id="2.4.-.-" evidence="5"/>
<comment type="similarity">
    <text evidence="1">Belongs to the glycosyltransferase 2 family.</text>
</comment>
<dbReference type="InterPro" id="IPR029044">
    <property type="entry name" value="Nucleotide-diphossugar_trans"/>
</dbReference>
<keyword evidence="3 5" id="KW-0808">Transferase</keyword>
<dbReference type="PANTHER" id="PTHR43179:SF12">
    <property type="entry name" value="GALACTOFURANOSYLTRANSFERASE GLFT2"/>
    <property type="match status" value="1"/>
</dbReference>
<evidence type="ECO:0000313" key="5">
    <source>
        <dbReference type="EMBL" id="MCX2564576.1"/>
    </source>
</evidence>
<name>A0ABT3QH39_9PROT</name>
<organism evidence="5 6">
    <name type="scientific">Acetobacter thailandicus</name>
    <dbReference type="NCBI Taxonomy" id="1502842"/>
    <lineage>
        <taxon>Bacteria</taxon>
        <taxon>Pseudomonadati</taxon>
        <taxon>Pseudomonadota</taxon>
        <taxon>Alphaproteobacteria</taxon>
        <taxon>Acetobacterales</taxon>
        <taxon>Acetobacteraceae</taxon>
        <taxon>Acetobacter</taxon>
    </lineage>
</organism>
<proteinExistence type="inferred from homology"/>
<evidence type="ECO:0000256" key="1">
    <source>
        <dbReference type="ARBA" id="ARBA00006739"/>
    </source>
</evidence>
<keyword evidence="6" id="KW-1185">Reference proteome</keyword>
<comment type="caution">
    <text evidence="5">The sequence shown here is derived from an EMBL/GenBank/DDBJ whole genome shotgun (WGS) entry which is preliminary data.</text>
</comment>
<dbReference type="PANTHER" id="PTHR43179">
    <property type="entry name" value="RHAMNOSYLTRANSFERASE WBBL"/>
    <property type="match status" value="1"/>
</dbReference>
<dbReference type="Gene3D" id="3.40.50.2000">
    <property type="entry name" value="Glycogen Phosphorylase B"/>
    <property type="match status" value="1"/>
</dbReference>
<dbReference type="SUPFAM" id="SSF53756">
    <property type="entry name" value="UDP-Glycosyltransferase/glycogen phosphorylase"/>
    <property type="match status" value="1"/>
</dbReference>
<sequence>MAYRYALETERNFPAIFLTAPDNTRETLPLDLKPACIIVPVYNGFTATQTCLQQLKKFKPASVRLILVNDASTDRRIHSLLFLYQKLIPDTVIIQHQRNQGFPATANTGLKARYKNEDVLLLNSDTIVSERFFQKLQLTAYITSDIGTVTPLSNSATIFSYPEINISTPVPTVKKCAELDQLAEKIWQSEVPEVPTAHGFCMYIKEECLQETGLFRYDAFAQGYGEENDFSRRAAALGWRHVACPGVYVGHAEGQSFSSVKKDLIRHNLKILNAMHPGYDELVQSWLRCDPLLPFRRMMDIALFSKNSLFSQSVLLVTHDRAGGLSKHIGERAKHYLVHNIHPFSLKPITSESGVPLWKLEDIPNNDYRNLILPRSAKALNALLRKIKCSKIEIHSYIGHGIKKIYELTSLDIPYDVFIHDYSWFCPRITLTTPSAHYCGEPGLTCCQACFNSSSQGDTTGDTTRIKILKQYTHKILKNAQKNYAPSKDAGERICRQLNIKPSIRPWEKISGNETLTFTPRTKGKNRHVGIMGAIGPEKGYYQLLHLAQLAATINAPVHFILVGYSCNDQELLATGKVTITGPYQEYEITELTNKHCIDWFFLPSVWPETWSYVLTQIWTAMRPVIAYDIGAQAERIRKTHNGTVVPLHTRPLQLLIVLHNPSLWATQQSLPSPGENTLPPLRS</sequence>
<accession>A0ABT3QH39</accession>
<dbReference type="InterPro" id="IPR001296">
    <property type="entry name" value="Glyco_trans_1"/>
</dbReference>
<dbReference type="Pfam" id="PF13641">
    <property type="entry name" value="Glyco_tranf_2_3"/>
    <property type="match status" value="1"/>
</dbReference>
<dbReference type="Pfam" id="PF00534">
    <property type="entry name" value="Glycos_transf_1"/>
    <property type="match status" value="1"/>
</dbReference>
<dbReference type="SUPFAM" id="SSF53448">
    <property type="entry name" value="Nucleotide-diphospho-sugar transferases"/>
    <property type="match status" value="1"/>
</dbReference>
<reference evidence="5 6" key="1">
    <citation type="submission" date="2022-11" db="EMBL/GenBank/DDBJ databases">
        <title>Genome sequencing of Acetobacter type strain.</title>
        <authorList>
            <person name="Heo J."/>
            <person name="Lee D."/>
            <person name="Han B.-H."/>
            <person name="Hong S.-B."/>
            <person name="Kwon S.-W."/>
        </authorList>
    </citation>
    <scope>NUCLEOTIDE SEQUENCE [LARGE SCALE GENOMIC DNA]</scope>
    <source>
        <strain evidence="5 6">KACC 21253</strain>
    </source>
</reference>
<dbReference type="RefSeq" id="WP_173560173.1">
    <property type="nucleotide sequence ID" value="NZ_JAPIUZ010000007.1"/>
</dbReference>
<dbReference type="Gene3D" id="3.90.550.10">
    <property type="entry name" value="Spore Coat Polysaccharide Biosynthesis Protein SpsA, Chain A"/>
    <property type="match status" value="1"/>
</dbReference>